<organism evidence="1 2">
    <name type="scientific">Enterococcus asini</name>
    <dbReference type="NCBI Taxonomy" id="57732"/>
    <lineage>
        <taxon>Bacteria</taxon>
        <taxon>Bacillati</taxon>
        <taxon>Bacillota</taxon>
        <taxon>Bacilli</taxon>
        <taxon>Lactobacillales</taxon>
        <taxon>Enterococcaceae</taxon>
        <taxon>Enterococcus</taxon>
    </lineage>
</organism>
<dbReference type="EMBL" id="JARQBJ010000001">
    <property type="protein sequence ID" value="MDT2809447.1"/>
    <property type="molecule type" value="Genomic_DNA"/>
</dbReference>
<protein>
    <submittedName>
        <fullName evidence="1">DUF1803 domain-containing protein</fullName>
    </submittedName>
</protein>
<dbReference type="AlphaFoldDB" id="A0AAW8TZL8"/>
<proteinExistence type="predicted"/>
<name>A0AAW8TZL8_9ENTE</name>
<comment type="caution">
    <text evidence="1">The sequence shown here is derived from an EMBL/GenBank/DDBJ whole genome shotgun (WGS) entry which is preliminary data.</text>
</comment>
<accession>A0AAW8TZL8</accession>
<dbReference type="Proteomes" id="UP001256711">
    <property type="component" value="Unassembled WGS sequence"/>
</dbReference>
<dbReference type="RefSeq" id="WP_311835001.1">
    <property type="nucleotide sequence ID" value="NZ_JARQBJ010000001.1"/>
</dbReference>
<dbReference type="InterPro" id="IPR014924">
    <property type="entry name" value="DUF1803"/>
</dbReference>
<evidence type="ECO:0000313" key="1">
    <source>
        <dbReference type="EMBL" id="MDT2809447.1"/>
    </source>
</evidence>
<evidence type="ECO:0000313" key="2">
    <source>
        <dbReference type="Proteomes" id="UP001256711"/>
    </source>
</evidence>
<gene>
    <name evidence="1" type="ORF">P7H43_02910</name>
</gene>
<dbReference type="Pfam" id="PF08820">
    <property type="entry name" value="DUF1803"/>
    <property type="match status" value="1"/>
</dbReference>
<reference evidence="1" key="1">
    <citation type="submission" date="2023-03" db="EMBL/GenBank/DDBJ databases">
        <authorList>
            <person name="Shen W."/>
            <person name="Cai J."/>
        </authorList>
    </citation>
    <scope>NUCLEOTIDE SEQUENCE</scope>
    <source>
        <strain evidence="1">B226-2</strain>
    </source>
</reference>
<sequence>MKIYYDTRKPKLYELQTKAFFTPLMTFLQARPNCTLRELNQQFSEKGFVKYLESCIEVGWIERADRRYQLNLPFYTQEDQQQVAKEAAVQELLQDLLHLSQEELATFLQPFVTCQPETAYLVAEDVPMGRLQVAGLPGDLQAFSLVTKPDASDLAGYFVANRHLEEPVLYSQLAQLIGDVDEEYYFQQVQWILSRVGKGKTPKASIFYESLLLTGILTKENQLTIPYLRNLSENAELKTKIMKLNHFEISVLLGFLCENRFKGLFRWFYKEKTILANKRENN</sequence>